<accession>A0A839SUP2</accession>
<dbReference type="PROSITE" id="PS00409">
    <property type="entry name" value="PROKAR_NTER_METHYL"/>
    <property type="match status" value="1"/>
</dbReference>
<evidence type="ECO:0000256" key="8">
    <source>
        <dbReference type="ARBA" id="ARBA00022989"/>
    </source>
</evidence>
<dbReference type="PANTHER" id="PTHR30093:SF45">
    <property type="entry name" value="TYPE II SECRETION SYSTEM CORE PROTEIN G"/>
    <property type="match status" value="1"/>
</dbReference>
<evidence type="ECO:0000313" key="14">
    <source>
        <dbReference type="Proteomes" id="UP000581135"/>
    </source>
</evidence>
<keyword evidence="8 11" id="KW-1133">Transmembrane helix</keyword>
<comment type="similarity">
    <text evidence="2">Belongs to the GSP G family.</text>
</comment>
<dbReference type="InterPro" id="IPR010054">
    <property type="entry name" value="Type2_sec_GspG"/>
</dbReference>
<evidence type="ECO:0000256" key="4">
    <source>
        <dbReference type="ARBA" id="ARBA00022475"/>
    </source>
</evidence>
<evidence type="ECO:0000256" key="6">
    <source>
        <dbReference type="ARBA" id="ARBA00022519"/>
    </source>
</evidence>
<sequence>MFRRRRNQNDHTAHRRKLGLQAGFTLIELLVVLVILGLLAGLVGPRILAQLGGAKSKTAKVQIENFATALDLYRLDIGSYPTTDQGLEALVRAPGGVDGWNGPYLSKAEVPLDPWKNPFQYNQPGENAPFDLYSLGADNQEGGDGENADITLQQ</sequence>
<dbReference type="PRINTS" id="PR00813">
    <property type="entry name" value="BCTERIALGSPG"/>
</dbReference>
<feature type="transmembrane region" description="Helical" evidence="11">
    <location>
        <begin position="20"/>
        <end position="43"/>
    </location>
</feature>
<dbReference type="Proteomes" id="UP000581135">
    <property type="component" value="Unassembled WGS sequence"/>
</dbReference>
<keyword evidence="14" id="KW-1185">Reference proteome</keyword>
<evidence type="ECO:0000256" key="10">
    <source>
        <dbReference type="SAM" id="MobiDB-lite"/>
    </source>
</evidence>
<dbReference type="Pfam" id="PF08334">
    <property type="entry name" value="T2SSG"/>
    <property type="match status" value="1"/>
</dbReference>
<organism evidence="13 14">
    <name type="scientific">Limibacillus halophilus</name>
    <dbReference type="NCBI Taxonomy" id="1579333"/>
    <lineage>
        <taxon>Bacteria</taxon>
        <taxon>Pseudomonadati</taxon>
        <taxon>Pseudomonadota</taxon>
        <taxon>Alphaproteobacteria</taxon>
        <taxon>Rhodospirillales</taxon>
        <taxon>Rhodovibrionaceae</taxon>
        <taxon>Limibacillus</taxon>
    </lineage>
</organism>
<feature type="domain" description="Type II secretion system protein GspG C-terminal" evidence="12">
    <location>
        <begin position="46"/>
        <end position="151"/>
    </location>
</feature>
<evidence type="ECO:0000256" key="5">
    <source>
        <dbReference type="ARBA" id="ARBA00022481"/>
    </source>
</evidence>
<evidence type="ECO:0000256" key="3">
    <source>
        <dbReference type="ARBA" id="ARBA00020042"/>
    </source>
</evidence>
<keyword evidence="5" id="KW-0488">Methylation</keyword>
<dbReference type="GO" id="GO:0015628">
    <property type="term" value="P:protein secretion by the type II secretion system"/>
    <property type="evidence" value="ECO:0007669"/>
    <property type="project" value="InterPro"/>
</dbReference>
<dbReference type="InterPro" id="IPR000983">
    <property type="entry name" value="Bac_GSPG_pilin"/>
</dbReference>
<keyword evidence="6" id="KW-0997">Cell inner membrane</keyword>
<dbReference type="AlphaFoldDB" id="A0A839SUP2"/>
<gene>
    <name evidence="13" type="ORF">FHR98_000977</name>
</gene>
<name>A0A839SUP2_9PROT</name>
<proteinExistence type="inferred from homology"/>
<dbReference type="PANTHER" id="PTHR30093">
    <property type="entry name" value="GENERAL SECRETION PATHWAY PROTEIN G"/>
    <property type="match status" value="1"/>
</dbReference>
<dbReference type="NCBIfam" id="TIGR01710">
    <property type="entry name" value="typeII_sec_gspG"/>
    <property type="match status" value="1"/>
</dbReference>
<dbReference type="EMBL" id="JACHXA010000002">
    <property type="protein sequence ID" value="MBB3064705.1"/>
    <property type="molecule type" value="Genomic_DNA"/>
</dbReference>
<evidence type="ECO:0000256" key="7">
    <source>
        <dbReference type="ARBA" id="ARBA00022692"/>
    </source>
</evidence>
<keyword evidence="7 11" id="KW-0812">Transmembrane</keyword>
<comment type="caution">
    <text evidence="13">The sequence shown here is derived from an EMBL/GenBank/DDBJ whole genome shotgun (WGS) entry which is preliminary data.</text>
</comment>
<dbReference type="GO" id="GO:0015627">
    <property type="term" value="C:type II protein secretion system complex"/>
    <property type="evidence" value="ECO:0007669"/>
    <property type="project" value="InterPro"/>
</dbReference>
<evidence type="ECO:0000256" key="2">
    <source>
        <dbReference type="ARBA" id="ARBA00009984"/>
    </source>
</evidence>
<feature type="region of interest" description="Disordered" evidence="10">
    <location>
        <begin position="135"/>
        <end position="154"/>
    </location>
</feature>
<keyword evidence="4" id="KW-1003">Cell membrane</keyword>
<keyword evidence="9 11" id="KW-0472">Membrane</keyword>
<dbReference type="GO" id="GO:0005886">
    <property type="term" value="C:plasma membrane"/>
    <property type="evidence" value="ECO:0007669"/>
    <property type="project" value="UniProtKB-SubCell"/>
</dbReference>
<dbReference type="InterPro" id="IPR012902">
    <property type="entry name" value="N_methyl_site"/>
</dbReference>
<protein>
    <recommendedName>
        <fullName evidence="3">Type II secretion system core protein G</fullName>
    </recommendedName>
</protein>
<evidence type="ECO:0000256" key="11">
    <source>
        <dbReference type="SAM" id="Phobius"/>
    </source>
</evidence>
<dbReference type="InterPro" id="IPR013545">
    <property type="entry name" value="T2SS_protein-GspG_C"/>
</dbReference>
<dbReference type="Gene3D" id="3.30.700.10">
    <property type="entry name" value="Glycoprotein, Type 4 Pilin"/>
    <property type="match status" value="1"/>
</dbReference>
<dbReference type="InterPro" id="IPR045584">
    <property type="entry name" value="Pilin-like"/>
</dbReference>
<evidence type="ECO:0000259" key="12">
    <source>
        <dbReference type="Pfam" id="PF08334"/>
    </source>
</evidence>
<evidence type="ECO:0000256" key="1">
    <source>
        <dbReference type="ARBA" id="ARBA00004377"/>
    </source>
</evidence>
<dbReference type="SUPFAM" id="SSF54523">
    <property type="entry name" value="Pili subunits"/>
    <property type="match status" value="1"/>
</dbReference>
<reference evidence="13 14" key="1">
    <citation type="submission" date="2020-08" db="EMBL/GenBank/DDBJ databases">
        <title>Genomic Encyclopedia of Type Strains, Phase III (KMG-III): the genomes of soil and plant-associated and newly described type strains.</title>
        <authorList>
            <person name="Whitman W."/>
        </authorList>
    </citation>
    <scope>NUCLEOTIDE SEQUENCE [LARGE SCALE GENOMIC DNA]</scope>
    <source>
        <strain evidence="13 14">CECT 8803</strain>
    </source>
</reference>
<dbReference type="RefSeq" id="WP_322091213.1">
    <property type="nucleotide sequence ID" value="NZ_JACHXA010000002.1"/>
</dbReference>
<evidence type="ECO:0000256" key="9">
    <source>
        <dbReference type="ARBA" id="ARBA00023136"/>
    </source>
</evidence>
<dbReference type="NCBIfam" id="TIGR02532">
    <property type="entry name" value="IV_pilin_GFxxxE"/>
    <property type="match status" value="1"/>
</dbReference>
<dbReference type="Pfam" id="PF07963">
    <property type="entry name" value="N_methyl"/>
    <property type="match status" value="1"/>
</dbReference>
<evidence type="ECO:0000313" key="13">
    <source>
        <dbReference type="EMBL" id="MBB3064705.1"/>
    </source>
</evidence>
<comment type="subcellular location">
    <subcellularLocation>
        <location evidence="1">Cell inner membrane</location>
        <topology evidence="1">Single-pass membrane protein</topology>
    </subcellularLocation>
</comment>